<proteinExistence type="predicted"/>
<feature type="non-terminal residue" evidence="1">
    <location>
        <position position="1"/>
    </location>
</feature>
<keyword evidence="2" id="KW-1185">Reference proteome</keyword>
<dbReference type="AlphaFoldDB" id="A0A8J2LL51"/>
<comment type="caution">
    <text evidence="1">The sequence shown here is derived from an EMBL/GenBank/DDBJ whole genome shotgun (WGS) entry which is preliminary data.</text>
</comment>
<reference evidence="1" key="1">
    <citation type="submission" date="2021-06" db="EMBL/GenBank/DDBJ databases">
        <authorList>
            <person name="Hodson N. C."/>
            <person name="Mongue J. A."/>
            <person name="Jaron S. K."/>
        </authorList>
    </citation>
    <scope>NUCLEOTIDE SEQUENCE</scope>
</reference>
<evidence type="ECO:0000313" key="1">
    <source>
        <dbReference type="EMBL" id="CAG7825139.1"/>
    </source>
</evidence>
<gene>
    <name evidence="1" type="ORF">AFUS01_LOCUS35263</name>
</gene>
<dbReference type="Proteomes" id="UP000708208">
    <property type="component" value="Unassembled WGS sequence"/>
</dbReference>
<protein>
    <submittedName>
        <fullName evidence="1">Uncharacterized protein</fullName>
    </submittedName>
</protein>
<organism evidence="1 2">
    <name type="scientific">Allacma fusca</name>
    <dbReference type="NCBI Taxonomy" id="39272"/>
    <lineage>
        <taxon>Eukaryota</taxon>
        <taxon>Metazoa</taxon>
        <taxon>Ecdysozoa</taxon>
        <taxon>Arthropoda</taxon>
        <taxon>Hexapoda</taxon>
        <taxon>Collembola</taxon>
        <taxon>Symphypleona</taxon>
        <taxon>Sminthuridae</taxon>
        <taxon>Allacma</taxon>
    </lineage>
</organism>
<accession>A0A8J2LL51</accession>
<evidence type="ECO:0000313" key="2">
    <source>
        <dbReference type="Proteomes" id="UP000708208"/>
    </source>
</evidence>
<sequence>RQYNGDLRLKKRQSGGILGVGAAPDAECPPGMYRAVDGSCQEAPILFDFD</sequence>
<name>A0A8J2LL51_9HEXA</name>
<dbReference type="EMBL" id="CAJVCH010535159">
    <property type="protein sequence ID" value="CAG7825139.1"/>
    <property type="molecule type" value="Genomic_DNA"/>
</dbReference>